<protein>
    <submittedName>
        <fullName evidence="1">Uncharacterized protein</fullName>
    </submittedName>
</protein>
<dbReference type="EMBL" id="WITK01000006">
    <property type="protein sequence ID" value="MQW91941.1"/>
    <property type="molecule type" value="Genomic_DNA"/>
</dbReference>
<reference evidence="1 2" key="1">
    <citation type="submission" date="2019-10" db="EMBL/GenBank/DDBJ databases">
        <authorList>
            <person name="Dong K."/>
        </authorList>
    </citation>
    <scope>NUCLEOTIDE SEQUENCE [LARGE SCALE GENOMIC DNA]</scope>
    <source>
        <strain evidence="2">dk771</strain>
    </source>
</reference>
<name>A0AA90W4C3_9GAMM</name>
<sequence length="55" mass="6333">MNLTIVSTELFADILEHSEILKVEDKSASTTEYTIIYEGFKTLLIDTAYEKYLVE</sequence>
<dbReference type="Proteomes" id="UP000480556">
    <property type="component" value="Unassembled WGS sequence"/>
</dbReference>
<accession>A0AA90W4C3</accession>
<evidence type="ECO:0000313" key="2">
    <source>
        <dbReference type="Proteomes" id="UP000480556"/>
    </source>
</evidence>
<organism evidence="1 2">
    <name type="scientific">Acinetobacter wanghuae</name>
    <dbReference type="NCBI Taxonomy" id="2662362"/>
    <lineage>
        <taxon>Bacteria</taxon>
        <taxon>Pseudomonadati</taxon>
        <taxon>Pseudomonadota</taxon>
        <taxon>Gammaproteobacteria</taxon>
        <taxon>Moraxellales</taxon>
        <taxon>Moraxellaceae</taxon>
        <taxon>Acinetobacter</taxon>
    </lineage>
</organism>
<dbReference type="AlphaFoldDB" id="A0AA90W4C3"/>
<evidence type="ECO:0000313" key="1">
    <source>
        <dbReference type="EMBL" id="MQW91941.1"/>
    </source>
</evidence>
<comment type="caution">
    <text evidence="1">The sequence shown here is derived from an EMBL/GenBank/DDBJ whole genome shotgun (WGS) entry which is preliminary data.</text>
</comment>
<proteinExistence type="predicted"/>
<gene>
    <name evidence="1" type="ORF">GHJ48_05940</name>
</gene>